<comment type="caution">
    <text evidence="1">The sequence shown here is derived from an EMBL/GenBank/DDBJ whole genome shotgun (WGS) entry which is preliminary data.</text>
</comment>
<feature type="non-terminal residue" evidence="1">
    <location>
        <position position="1"/>
    </location>
</feature>
<dbReference type="Proteomes" id="UP001140234">
    <property type="component" value="Unassembled WGS sequence"/>
</dbReference>
<reference evidence="1" key="1">
    <citation type="submission" date="2022-07" db="EMBL/GenBank/DDBJ databases">
        <title>Phylogenomic reconstructions and comparative analyses of Kickxellomycotina fungi.</title>
        <authorList>
            <person name="Reynolds N.K."/>
            <person name="Stajich J.E."/>
            <person name="Barry K."/>
            <person name="Grigoriev I.V."/>
            <person name="Crous P."/>
            <person name="Smith M.E."/>
        </authorList>
    </citation>
    <scope>NUCLEOTIDE SEQUENCE</scope>
    <source>
        <strain evidence="1">CBS 109366</strain>
    </source>
</reference>
<protein>
    <submittedName>
        <fullName evidence="1">Uncharacterized protein</fullName>
    </submittedName>
</protein>
<dbReference type="EMBL" id="JANBUJ010000073">
    <property type="protein sequence ID" value="KAJ2774696.1"/>
    <property type="molecule type" value="Genomic_DNA"/>
</dbReference>
<feature type="non-terminal residue" evidence="1">
    <location>
        <position position="88"/>
    </location>
</feature>
<name>A0ACC1K726_9FUNG</name>
<gene>
    <name evidence="1" type="ORF">IWQ57_000697</name>
</gene>
<keyword evidence="2" id="KW-1185">Reference proteome</keyword>
<evidence type="ECO:0000313" key="2">
    <source>
        <dbReference type="Proteomes" id="UP001140234"/>
    </source>
</evidence>
<proteinExistence type="predicted"/>
<organism evidence="1 2">
    <name type="scientific">Coemansia nantahalensis</name>
    <dbReference type="NCBI Taxonomy" id="2789366"/>
    <lineage>
        <taxon>Eukaryota</taxon>
        <taxon>Fungi</taxon>
        <taxon>Fungi incertae sedis</taxon>
        <taxon>Zoopagomycota</taxon>
        <taxon>Kickxellomycotina</taxon>
        <taxon>Kickxellomycetes</taxon>
        <taxon>Kickxellales</taxon>
        <taxon>Kickxellaceae</taxon>
        <taxon>Coemansia</taxon>
    </lineage>
</organism>
<sequence>HRYRRHGGSDPRGAARARAAVLLAGRGRPPPPLPDRRRGRRAPAAVPPAPLPAPAPPAARQLAQRARCGPAPPARSLCCRSVGKNGRV</sequence>
<evidence type="ECO:0000313" key="1">
    <source>
        <dbReference type="EMBL" id="KAJ2774696.1"/>
    </source>
</evidence>
<accession>A0ACC1K726</accession>